<dbReference type="GO" id="GO:0008170">
    <property type="term" value="F:N-methyltransferase activity"/>
    <property type="evidence" value="ECO:0007669"/>
    <property type="project" value="InterPro"/>
</dbReference>
<accession>A0A0F9ABN1</accession>
<dbReference type="Pfam" id="PF01555">
    <property type="entry name" value="N6_N4_Mtase"/>
    <property type="match status" value="1"/>
</dbReference>
<evidence type="ECO:0000256" key="2">
    <source>
        <dbReference type="ARBA" id="ARBA00022679"/>
    </source>
</evidence>
<gene>
    <name evidence="5" type="ORF">LCGC14_2590830</name>
</gene>
<evidence type="ECO:0000259" key="4">
    <source>
        <dbReference type="Pfam" id="PF01555"/>
    </source>
</evidence>
<dbReference type="GO" id="GO:0003677">
    <property type="term" value="F:DNA binding"/>
    <property type="evidence" value="ECO:0007669"/>
    <property type="project" value="InterPro"/>
</dbReference>
<sequence length="268" mass="29442">IEGRPDKPNTQGRWPANLILDEEAGAILDEQTQDVGSTKPHKVKSNVEKYEGYGSITHKSGEVVNFNEPNAKGASRFFYCAKTSRKERNMGMEDCEDKLLARFGGAQGAENRSEKEYLQKSIGLNRVAVVKNNHPTVKPLALMKYLCTLLKMPSAGQIILDPFLGSGTTGMACKELGINFIGIEKEPEYCEIAVKRIAAVPGQKITLEITLPVTTNVDTFRTTKDFAGGSRRPPSSPHNKNLPHISESRQSIINAASAALRRNQKRSS</sequence>
<dbReference type="InterPro" id="IPR002941">
    <property type="entry name" value="DNA_methylase_N4/N6"/>
</dbReference>
<organism evidence="5">
    <name type="scientific">marine sediment metagenome</name>
    <dbReference type="NCBI Taxonomy" id="412755"/>
    <lineage>
        <taxon>unclassified sequences</taxon>
        <taxon>metagenomes</taxon>
        <taxon>ecological metagenomes</taxon>
    </lineage>
</organism>
<dbReference type="GO" id="GO:0032259">
    <property type="term" value="P:methylation"/>
    <property type="evidence" value="ECO:0007669"/>
    <property type="project" value="UniProtKB-KW"/>
</dbReference>
<keyword evidence="2" id="KW-0808">Transferase</keyword>
<dbReference type="AlphaFoldDB" id="A0A0F9ABN1"/>
<proteinExistence type="predicted"/>
<dbReference type="InterPro" id="IPR001091">
    <property type="entry name" value="RM_Methyltransferase"/>
</dbReference>
<evidence type="ECO:0000256" key="1">
    <source>
        <dbReference type="ARBA" id="ARBA00022603"/>
    </source>
</evidence>
<dbReference type="Gene3D" id="3.40.50.150">
    <property type="entry name" value="Vaccinia Virus protein VP39"/>
    <property type="match status" value="1"/>
</dbReference>
<evidence type="ECO:0000256" key="3">
    <source>
        <dbReference type="SAM" id="MobiDB-lite"/>
    </source>
</evidence>
<dbReference type="InterPro" id="IPR029063">
    <property type="entry name" value="SAM-dependent_MTases_sf"/>
</dbReference>
<name>A0A0F9ABN1_9ZZZZ</name>
<evidence type="ECO:0000313" key="5">
    <source>
        <dbReference type="EMBL" id="KKL06959.1"/>
    </source>
</evidence>
<dbReference type="SUPFAM" id="SSF53335">
    <property type="entry name" value="S-adenosyl-L-methionine-dependent methyltransferases"/>
    <property type="match status" value="1"/>
</dbReference>
<dbReference type="EMBL" id="LAZR01043483">
    <property type="protein sequence ID" value="KKL06959.1"/>
    <property type="molecule type" value="Genomic_DNA"/>
</dbReference>
<comment type="caution">
    <text evidence="5">The sequence shown here is derived from an EMBL/GenBank/DDBJ whole genome shotgun (WGS) entry which is preliminary data.</text>
</comment>
<protein>
    <recommendedName>
        <fullName evidence="4">DNA methylase N-4/N-6 domain-containing protein</fullName>
    </recommendedName>
</protein>
<feature type="domain" description="DNA methylase N-4/N-6" evidence="4">
    <location>
        <begin position="76"/>
        <end position="195"/>
    </location>
</feature>
<reference evidence="5" key="1">
    <citation type="journal article" date="2015" name="Nature">
        <title>Complex archaea that bridge the gap between prokaryotes and eukaryotes.</title>
        <authorList>
            <person name="Spang A."/>
            <person name="Saw J.H."/>
            <person name="Jorgensen S.L."/>
            <person name="Zaremba-Niedzwiedzka K."/>
            <person name="Martijn J."/>
            <person name="Lind A.E."/>
            <person name="van Eijk R."/>
            <person name="Schleper C."/>
            <person name="Guy L."/>
            <person name="Ettema T.J."/>
        </authorList>
    </citation>
    <scope>NUCLEOTIDE SEQUENCE</scope>
</reference>
<feature type="non-terminal residue" evidence="5">
    <location>
        <position position="1"/>
    </location>
</feature>
<feature type="region of interest" description="Disordered" evidence="3">
    <location>
        <begin position="223"/>
        <end position="248"/>
    </location>
</feature>
<keyword evidence="1" id="KW-0489">Methyltransferase</keyword>
<dbReference type="PRINTS" id="PR00508">
    <property type="entry name" value="S21N4MTFRASE"/>
</dbReference>